<dbReference type="PANTHER" id="PTHR30055:SF209">
    <property type="entry name" value="POSSIBLE TRANSCRIPTIONAL REGULATORY PROTEIN (PROBABLY TETR-FAMILY)"/>
    <property type="match status" value="1"/>
</dbReference>
<reference evidence="4 5" key="1">
    <citation type="journal article" date="2014" name="BMC Genomics">
        <title>Genome based analysis of type-I polyketide synthase and nonribosomal peptide synthetase gene clusters in seven strains of five representative Nocardia species.</title>
        <authorList>
            <person name="Komaki H."/>
            <person name="Ichikawa N."/>
            <person name="Hosoyama A."/>
            <person name="Takahashi-Nakaguchi A."/>
            <person name="Matsuzawa T."/>
            <person name="Suzuki K."/>
            <person name="Fujita N."/>
            <person name="Gonoi T."/>
        </authorList>
    </citation>
    <scope>NUCLEOTIDE SEQUENCE [LARGE SCALE GENOMIC DNA]</scope>
    <source>
        <strain evidence="4 5">NBRC 15531</strain>
    </source>
</reference>
<dbReference type="Gene3D" id="1.10.357.10">
    <property type="entry name" value="Tetracycline Repressor, domain 2"/>
    <property type="match status" value="1"/>
</dbReference>
<comment type="caution">
    <text evidence="4">The sequence shown here is derived from an EMBL/GenBank/DDBJ whole genome shotgun (WGS) entry which is preliminary data.</text>
</comment>
<proteinExistence type="predicted"/>
<sequence length="207" mass="22199">MYRAVEPLSLPLGQPRAERGDAVRNRQVLLATAREMIAELGVEHVTMDGLAERAGLGKGTVYRRFGTRAGIFHALLDADEIAFQQRVLGGPPPLGPGADPVARLIAYGRARIEHLIEHIDIARAALDTHGPIPTGPPTMSPLHLRMLLDRADLGVTDTDTLALQLTGALEGPILLFLGTSGESPDSAAARLTTSWESLIERLCAAHR</sequence>
<dbReference type="STRING" id="1824.SAMN05444423_10425"/>
<protein>
    <submittedName>
        <fullName evidence="4">TetR family transcriptional regulator</fullName>
    </submittedName>
</protein>
<keyword evidence="5" id="KW-1185">Reference proteome</keyword>
<dbReference type="InterPro" id="IPR050109">
    <property type="entry name" value="HTH-type_TetR-like_transc_reg"/>
</dbReference>
<dbReference type="eggNOG" id="COG1309">
    <property type="taxonomic scope" value="Bacteria"/>
</dbReference>
<organism evidence="4 5">
    <name type="scientific">Nocardia asteroides NBRC 15531</name>
    <dbReference type="NCBI Taxonomy" id="1110697"/>
    <lineage>
        <taxon>Bacteria</taxon>
        <taxon>Bacillati</taxon>
        <taxon>Actinomycetota</taxon>
        <taxon>Actinomycetes</taxon>
        <taxon>Mycobacteriales</taxon>
        <taxon>Nocardiaceae</taxon>
        <taxon>Nocardia</taxon>
    </lineage>
</organism>
<dbReference type="OrthoDB" id="4542210at2"/>
<feature type="DNA-binding region" description="H-T-H motif" evidence="2">
    <location>
        <begin position="46"/>
        <end position="65"/>
    </location>
</feature>
<dbReference type="PROSITE" id="PS50977">
    <property type="entry name" value="HTH_TETR_2"/>
    <property type="match status" value="1"/>
</dbReference>
<name>U5EI32_NOCAS</name>
<dbReference type="GO" id="GO:0000976">
    <property type="term" value="F:transcription cis-regulatory region binding"/>
    <property type="evidence" value="ECO:0007669"/>
    <property type="project" value="TreeGrafter"/>
</dbReference>
<evidence type="ECO:0000259" key="3">
    <source>
        <dbReference type="PROSITE" id="PS50977"/>
    </source>
</evidence>
<evidence type="ECO:0000313" key="5">
    <source>
        <dbReference type="Proteomes" id="UP000017048"/>
    </source>
</evidence>
<evidence type="ECO:0000256" key="1">
    <source>
        <dbReference type="ARBA" id="ARBA00023125"/>
    </source>
</evidence>
<keyword evidence="1 2" id="KW-0238">DNA-binding</keyword>
<gene>
    <name evidence="4" type="ORF">NCAST_34_00820</name>
</gene>
<dbReference type="Proteomes" id="UP000017048">
    <property type="component" value="Unassembled WGS sequence"/>
</dbReference>
<dbReference type="InterPro" id="IPR001647">
    <property type="entry name" value="HTH_TetR"/>
</dbReference>
<dbReference type="InterPro" id="IPR009057">
    <property type="entry name" value="Homeodomain-like_sf"/>
</dbReference>
<dbReference type="Pfam" id="PF00440">
    <property type="entry name" value="TetR_N"/>
    <property type="match status" value="1"/>
</dbReference>
<feature type="domain" description="HTH tetR-type" evidence="3">
    <location>
        <begin position="23"/>
        <end position="83"/>
    </location>
</feature>
<accession>U5EI32</accession>
<dbReference type="PRINTS" id="PR00455">
    <property type="entry name" value="HTHTETR"/>
</dbReference>
<dbReference type="GO" id="GO:0003700">
    <property type="term" value="F:DNA-binding transcription factor activity"/>
    <property type="evidence" value="ECO:0007669"/>
    <property type="project" value="TreeGrafter"/>
</dbReference>
<dbReference type="AlphaFoldDB" id="U5EI32"/>
<dbReference type="EMBL" id="BAFO02000034">
    <property type="protein sequence ID" value="GAD86955.1"/>
    <property type="molecule type" value="Genomic_DNA"/>
</dbReference>
<dbReference type="PANTHER" id="PTHR30055">
    <property type="entry name" value="HTH-TYPE TRANSCRIPTIONAL REGULATOR RUTR"/>
    <property type="match status" value="1"/>
</dbReference>
<evidence type="ECO:0000256" key="2">
    <source>
        <dbReference type="PROSITE-ProRule" id="PRU00335"/>
    </source>
</evidence>
<dbReference type="SUPFAM" id="SSF46689">
    <property type="entry name" value="Homeodomain-like"/>
    <property type="match status" value="1"/>
</dbReference>
<evidence type="ECO:0000313" key="4">
    <source>
        <dbReference type="EMBL" id="GAD86955.1"/>
    </source>
</evidence>